<dbReference type="Proteomes" id="UP000000759">
    <property type="component" value="Chromosome 1"/>
</dbReference>
<evidence type="ECO:0000313" key="3">
    <source>
        <dbReference type="Proteomes" id="UP000000759"/>
    </source>
</evidence>
<dbReference type="OMA" id="HAMFGWV"/>
<sequence>MAPLRTTFALLLSLVSASAFAPVQNVARKQTSVSAFKIDPQLYDDAVSDWEKQFPAFSKWGWGPSVQAEKWNGRHAMFGWFFICATAYCKGHGLIPDPEMLLDLKQWGTLATISGKDTISNERAIILVANAHFFALSLAATICPLPFGDSLFVDPNHPNYEAMAERNKNGFGYLPALKFGLTEEAEIINGRLAMLGLVMLIGATATSGQNMLDIVNEWVGGAYF</sequence>
<protein>
    <submittedName>
        <fullName evidence="2">Early light induced protein</fullName>
    </submittedName>
</protein>
<keyword evidence="1" id="KW-0732">Signal</keyword>
<proteinExistence type="predicted"/>
<dbReference type="STRING" id="556484.B7FNY6"/>
<dbReference type="EMBL" id="CM000605">
    <property type="protein sequence ID" value="EEC51584.1"/>
    <property type="molecule type" value="Genomic_DNA"/>
</dbReference>
<dbReference type="InParanoid" id="B7FNY6"/>
<reference evidence="2 3" key="1">
    <citation type="journal article" date="2008" name="Nature">
        <title>The Phaeodactylum genome reveals the evolutionary history of diatom genomes.</title>
        <authorList>
            <person name="Bowler C."/>
            <person name="Allen A.E."/>
            <person name="Badger J.H."/>
            <person name="Grimwood J."/>
            <person name="Jabbari K."/>
            <person name="Kuo A."/>
            <person name="Maheswari U."/>
            <person name="Martens C."/>
            <person name="Maumus F."/>
            <person name="Otillar R.P."/>
            <person name="Rayko E."/>
            <person name="Salamov A."/>
            <person name="Vandepoele K."/>
            <person name="Beszteri B."/>
            <person name="Gruber A."/>
            <person name="Heijde M."/>
            <person name="Katinka M."/>
            <person name="Mock T."/>
            <person name="Valentin K."/>
            <person name="Verret F."/>
            <person name="Berges J.A."/>
            <person name="Brownlee C."/>
            <person name="Cadoret J.P."/>
            <person name="Chiovitti A."/>
            <person name="Choi C.J."/>
            <person name="Coesel S."/>
            <person name="De Martino A."/>
            <person name="Detter J.C."/>
            <person name="Durkin C."/>
            <person name="Falciatore A."/>
            <person name="Fournet J."/>
            <person name="Haruta M."/>
            <person name="Huysman M.J."/>
            <person name="Jenkins B.D."/>
            <person name="Jiroutova K."/>
            <person name="Jorgensen R.E."/>
            <person name="Joubert Y."/>
            <person name="Kaplan A."/>
            <person name="Kroger N."/>
            <person name="Kroth P.G."/>
            <person name="La Roche J."/>
            <person name="Lindquist E."/>
            <person name="Lommer M."/>
            <person name="Martin-Jezequel V."/>
            <person name="Lopez P.J."/>
            <person name="Lucas S."/>
            <person name="Mangogna M."/>
            <person name="McGinnis K."/>
            <person name="Medlin L.K."/>
            <person name="Montsant A."/>
            <person name="Oudot-Le Secq M.P."/>
            <person name="Napoli C."/>
            <person name="Obornik M."/>
            <person name="Parker M.S."/>
            <person name="Petit J.L."/>
            <person name="Porcel B.M."/>
            <person name="Poulsen N."/>
            <person name="Robison M."/>
            <person name="Rychlewski L."/>
            <person name="Rynearson T.A."/>
            <person name="Schmutz J."/>
            <person name="Shapiro H."/>
            <person name="Siaut M."/>
            <person name="Stanley M."/>
            <person name="Sussman M.R."/>
            <person name="Taylor A.R."/>
            <person name="Vardi A."/>
            <person name="von Dassow P."/>
            <person name="Vyverman W."/>
            <person name="Willis A."/>
            <person name="Wyrwicz L.S."/>
            <person name="Rokhsar D.S."/>
            <person name="Weissenbach J."/>
            <person name="Armbrust E.V."/>
            <person name="Green B.R."/>
            <person name="Van de Peer Y."/>
            <person name="Grigoriev I.V."/>
        </authorList>
    </citation>
    <scope>NUCLEOTIDE SEQUENCE [LARGE SCALE GENOMIC DNA]</scope>
    <source>
        <strain evidence="2 3">CCAP 1055/1</strain>
    </source>
</reference>
<dbReference type="Gene3D" id="1.10.3460.10">
    <property type="entry name" value="Chlorophyll a/b binding protein domain"/>
    <property type="match status" value="1"/>
</dbReference>
<dbReference type="RefSeq" id="XP_002177121.1">
    <property type="nucleotide sequence ID" value="XM_002177085.1"/>
</dbReference>
<dbReference type="PaxDb" id="2850-Phatr17326"/>
<dbReference type="HOGENOM" id="CLU_107824_0_0_1"/>
<accession>B7FNY6</accession>
<dbReference type="eggNOG" id="ENOG502S16Q">
    <property type="taxonomic scope" value="Eukaryota"/>
</dbReference>
<dbReference type="AlphaFoldDB" id="B7FNY6"/>
<keyword evidence="3" id="KW-1185">Reference proteome</keyword>
<dbReference type="OrthoDB" id="765963at2759"/>
<dbReference type="SUPFAM" id="SSF103511">
    <property type="entry name" value="Chlorophyll a-b binding protein"/>
    <property type="match status" value="2"/>
</dbReference>
<feature type="signal peptide" evidence="1">
    <location>
        <begin position="1"/>
        <end position="19"/>
    </location>
</feature>
<name>B7FNY6_PHATC</name>
<feature type="chain" id="PRO_5002854835" evidence="1">
    <location>
        <begin position="20"/>
        <end position="224"/>
    </location>
</feature>
<dbReference type="GeneID" id="7196297"/>
<organism evidence="2 3">
    <name type="scientific">Phaeodactylum tricornutum (strain CCAP 1055/1)</name>
    <dbReference type="NCBI Taxonomy" id="556484"/>
    <lineage>
        <taxon>Eukaryota</taxon>
        <taxon>Sar</taxon>
        <taxon>Stramenopiles</taxon>
        <taxon>Ochrophyta</taxon>
        <taxon>Bacillariophyta</taxon>
        <taxon>Bacillariophyceae</taxon>
        <taxon>Bacillariophycidae</taxon>
        <taxon>Naviculales</taxon>
        <taxon>Phaeodactylaceae</taxon>
        <taxon>Phaeodactylum</taxon>
    </lineage>
</organism>
<dbReference type="KEGG" id="pti:PHATRDRAFT_17326"/>
<gene>
    <name evidence="2" type="primary">LHL1</name>
    <name evidence="2" type="ORF">PHATRDRAFT_17326</name>
</gene>
<reference evidence="3" key="2">
    <citation type="submission" date="2008-08" db="EMBL/GenBank/DDBJ databases">
        <authorList>
            <consortium name="Diatom Consortium"/>
            <person name="Grigoriev I."/>
            <person name="Grimwood J."/>
            <person name="Kuo A."/>
            <person name="Otillar R.P."/>
            <person name="Salamov A."/>
            <person name="Detter J.C."/>
            <person name="Lindquist E."/>
            <person name="Shapiro H."/>
            <person name="Lucas S."/>
            <person name="Glavina del Rio T."/>
            <person name="Pitluck S."/>
            <person name="Rokhsar D."/>
            <person name="Bowler C."/>
        </authorList>
    </citation>
    <scope>GENOME REANNOTATION</scope>
    <source>
        <strain evidence="3">CCAP 1055/1</strain>
    </source>
</reference>
<evidence type="ECO:0000313" key="2">
    <source>
        <dbReference type="EMBL" id="EEC51584.1"/>
    </source>
</evidence>
<evidence type="ECO:0000256" key="1">
    <source>
        <dbReference type="SAM" id="SignalP"/>
    </source>
</evidence>